<evidence type="ECO:0000313" key="4">
    <source>
        <dbReference type="EMBL" id="EJW96856.1"/>
    </source>
</evidence>
<name>J9FPH8_9ZZZZ</name>
<dbReference type="Pfam" id="PF02926">
    <property type="entry name" value="THUMP"/>
    <property type="match status" value="1"/>
</dbReference>
<evidence type="ECO:0000256" key="2">
    <source>
        <dbReference type="ARBA" id="ARBA00022679"/>
    </source>
</evidence>
<dbReference type="PROSITE" id="PS51165">
    <property type="entry name" value="THUMP"/>
    <property type="match status" value="1"/>
</dbReference>
<sequence>MASLSFYAVCPFGLEELLAREIDVAGGERIRPGKGGVSFGGTTVTAMSVCLHSRLASRVLMKVAQSSYWDTRDIYEFAANTPWERWFGPDATIKVSATTQRCPLESIDFAVLRIKDGICDRFRELAGRRPDVERYNPDVRIAAFITYDTCTFYLDLAGEALFKRGWRLTHGEAPLKENLAAGLLMLSGWDPSKPLIDPFCGSGT</sequence>
<proteinExistence type="predicted"/>
<evidence type="ECO:0000256" key="1">
    <source>
        <dbReference type="ARBA" id="ARBA00022603"/>
    </source>
</evidence>
<keyword evidence="1 4" id="KW-0489">Methyltransferase</keyword>
<dbReference type="Gene3D" id="3.40.50.150">
    <property type="entry name" value="Vaccinia Virus protein VP39"/>
    <property type="match status" value="1"/>
</dbReference>
<dbReference type="SUPFAM" id="SSF53335">
    <property type="entry name" value="S-adenosyl-L-methionine-dependent methyltransferases"/>
    <property type="match status" value="1"/>
</dbReference>
<dbReference type="PANTHER" id="PTHR47313">
    <property type="entry name" value="RIBOSOMAL RNA LARGE SUBUNIT METHYLTRANSFERASE K/L"/>
    <property type="match status" value="1"/>
</dbReference>
<dbReference type="InterPro" id="IPR054170">
    <property type="entry name" value="RlmL_1st"/>
</dbReference>
<dbReference type="Pfam" id="PF01170">
    <property type="entry name" value="UPF0020"/>
    <property type="match status" value="1"/>
</dbReference>
<accession>J9FPH8</accession>
<dbReference type="GO" id="GO:0070043">
    <property type="term" value="F:rRNA (guanine-N7-)-methyltransferase activity"/>
    <property type="evidence" value="ECO:0007669"/>
    <property type="project" value="TreeGrafter"/>
</dbReference>
<dbReference type="GO" id="GO:0008990">
    <property type="term" value="F:rRNA (guanine-N2-)-methyltransferase activity"/>
    <property type="evidence" value="ECO:0007669"/>
    <property type="project" value="TreeGrafter"/>
</dbReference>
<feature type="domain" description="THUMP" evidence="3">
    <location>
        <begin position="45"/>
        <end position="156"/>
    </location>
</feature>
<dbReference type="InterPro" id="IPR004114">
    <property type="entry name" value="THUMP_dom"/>
</dbReference>
<dbReference type="InterPro" id="IPR000241">
    <property type="entry name" value="RlmKL-like_Mtase"/>
</dbReference>
<reference evidence="4" key="1">
    <citation type="journal article" date="2012" name="PLoS ONE">
        <title>Gene sets for utilization of primary and secondary nutrition supplies in the distal gut of endangered iberian lynx.</title>
        <authorList>
            <person name="Alcaide M."/>
            <person name="Messina E."/>
            <person name="Richter M."/>
            <person name="Bargiela R."/>
            <person name="Peplies J."/>
            <person name="Huws S.A."/>
            <person name="Newbold C.J."/>
            <person name="Golyshin P.N."/>
            <person name="Simon M.A."/>
            <person name="Lopez G."/>
            <person name="Yakimov M.M."/>
            <person name="Ferrer M."/>
        </authorList>
    </citation>
    <scope>NUCLEOTIDE SEQUENCE</scope>
</reference>
<keyword evidence="2" id="KW-0808">Transferase</keyword>
<dbReference type="InterPro" id="IPR029063">
    <property type="entry name" value="SAM-dependent_MTases_sf"/>
</dbReference>
<feature type="non-terminal residue" evidence="4">
    <location>
        <position position="204"/>
    </location>
</feature>
<dbReference type="Pfam" id="PF22020">
    <property type="entry name" value="RlmL_1st"/>
    <property type="match status" value="1"/>
</dbReference>
<organism evidence="4">
    <name type="scientific">gut metagenome</name>
    <dbReference type="NCBI Taxonomy" id="749906"/>
    <lineage>
        <taxon>unclassified sequences</taxon>
        <taxon>metagenomes</taxon>
        <taxon>organismal metagenomes</taxon>
    </lineage>
</organism>
<comment type="caution">
    <text evidence="4">The sequence shown here is derived from an EMBL/GenBank/DDBJ whole genome shotgun (WGS) entry which is preliminary data.</text>
</comment>
<dbReference type="GO" id="GO:0003723">
    <property type="term" value="F:RNA binding"/>
    <property type="evidence" value="ECO:0007669"/>
    <property type="project" value="InterPro"/>
</dbReference>
<dbReference type="CDD" id="cd11715">
    <property type="entry name" value="THUMP_AdoMetMT"/>
    <property type="match status" value="1"/>
</dbReference>
<dbReference type="AlphaFoldDB" id="J9FPH8"/>
<dbReference type="PANTHER" id="PTHR47313:SF1">
    <property type="entry name" value="RIBOSOMAL RNA LARGE SUBUNIT METHYLTRANSFERASE K_L"/>
    <property type="match status" value="1"/>
</dbReference>
<evidence type="ECO:0000259" key="3">
    <source>
        <dbReference type="PROSITE" id="PS51165"/>
    </source>
</evidence>
<gene>
    <name evidence="4" type="ORF">EVA_15037</name>
</gene>
<protein>
    <submittedName>
        <fullName evidence="4">THUMP domain/putative RNA methylase family protein</fullName>
    </submittedName>
</protein>
<dbReference type="Gene3D" id="3.30.2130.30">
    <property type="match status" value="1"/>
</dbReference>
<dbReference type="EMBL" id="AMCI01005065">
    <property type="protein sequence ID" value="EJW96856.1"/>
    <property type="molecule type" value="Genomic_DNA"/>
</dbReference>
<dbReference type="SMART" id="SM00981">
    <property type="entry name" value="THUMP"/>
    <property type="match status" value="1"/>
</dbReference>